<keyword evidence="6" id="KW-0131">Cell cycle</keyword>
<dbReference type="Gene3D" id="6.10.250.660">
    <property type="match status" value="1"/>
</dbReference>
<dbReference type="PANTHER" id="PTHR35794">
    <property type="entry name" value="CELL DIVISION PROTEIN DIVIVA"/>
    <property type="match status" value="1"/>
</dbReference>
<keyword evidence="3" id="KW-0963">Cytoplasm</keyword>
<evidence type="ECO:0000256" key="1">
    <source>
        <dbReference type="ARBA" id="ARBA00004496"/>
    </source>
</evidence>
<dbReference type="RefSeq" id="WP_209458809.1">
    <property type="nucleotide sequence ID" value="NZ_JAGGKC010000006.1"/>
</dbReference>
<dbReference type="Pfam" id="PF05103">
    <property type="entry name" value="DivIVA"/>
    <property type="match status" value="1"/>
</dbReference>
<dbReference type="PANTHER" id="PTHR35794:SF2">
    <property type="entry name" value="CELL DIVISION PROTEIN DIVIVA"/>
    <property type="match status" value="1"/>
</dbReference>
<evidence type="ECO:0000256" key="7">
    <source>
        <dbReference type="SAM" id="Coils"/>
    </source>
</evidence>
<keyword evidence="10" id="KW-1185">Reference proteome</keyword>
<organism evidence="9 10">
    <name type="scientific">Youngiibacter multivorans</name>
    <dbReference type="NCBI Taxonomy" id="937251"/>
    <lineage>
        <taxon>Bacteria</taxon>
        <taxon>Bacillati</taxon>
        <taxon>Bacillota</taxon>
        <taxon>Clostridia</taxon>
        <taxon>Eubacteriales</taxon>
        <taxon>Clostridiaceae</taxon>
        <taxon>Youngiibacter</taxon>
    </lineage>
</organism>
<sequence>MKITPIDITNKEFKRTMRGYSTEEVDEFLDEIVEDFEALYRENANLKEKIEGFNEKVNHYAAIENTIQSTLILAQNTADSTKQQATNEAEAIIRGANERSNMILDKAADDVELLKREYEKYRQEFASYRRKVRQFLEDQMDNFNLLSEELDKTPKTPLLKVAPPRDDVAIGEEAAEG</sequence>
<evidence type="ECO:0000256" key="8">
    <source>
        <dbReference type="SAM" id="MobiDB-lite"/>
    </source>
</evidence>
<dbReference type="EMBL" id="JAGGKC010000006">
    <property type="protein sequence ID" value="MBP1918585.1"/>
    <property type="molecule type" value="Genomic_DNA"/>
</dbReference>
<dbReference type="NCBIfam" id="TIGR03544">
    <property type="entry name" value="DivI1A_domain"/>
    <property type="match status" value="1"/>
</dbReference>
<evidence type="ECO:0000313" key="10">
    <source>
        <dbReference type="Proteomes" id="UP001519271"/>
    </source>
</evidence>
<protein>
    <submittedName>
        <fullName evidence="9">Cell division initiation protein</fullName>
    </submittedName>
</protein>
<reference evidence="9 10" key="1">
    <citation type="submission" date="2021-03" db="EMBL/GenBank/DDBJ databases">
        <title>Genomic Encyclopedia of Type Strains, Phase IV (KMG-IV): sequencing the most valuable type-strain genomes for metagenomic binning, comparative biology and taxonomic classification.</title>
        <authorList>
            <person name="Goeker M."/>
        </authorList>
    </citation>
    <scope>NUCLEOTIDE SEQUENCE [LARGE SCALE GENOMIC DNA]</scope>
    <source>
        <strain evidence="9 10">DSM 6139</strain>
    </source>
</reference>
<dbReference type="GO" id="GO:0051301">
    <property type="term" value="P:cell division"/>
    <property type="evidence" value="ECO:0007669"/>
    <property type="project" value="UniProtKB-KW"/>
</dbReference>
<evidence type="ECO:0000256" key="4">
    <source>
        <dbReference type="ARBA" id="ARBA00022618"/>
    </source>
</evidence>
<proteinExistence type="inferred from homology"/>
<gene>
    <name evidence="9" type="ORF">J2Z34_001061</name>
</gene>
<evidence type="ECO:0000256" key="3">
    <source>
        <dbReference type="ARBA" id="ARBA00022490"/>
    </source>
</evidence>
<keyword evidence="4 9" id="KW-0132">Cell division</keyword>
<evidence type="ECO:0000256" key="5">
    <source>
        <dbReference type="ARBA" id="ARBA00023054"/>
    </source>
</evidence>
<accession>A0ABS4G214</accession>
<comment type="caution">
    <text evidence="9">The sequence shown here is derived from an EMBL/GenBank/DDBJ whole genome shotgun (WGS) entry which is preliminary data.</text>
</comment>
<name>A0ABS4G214_9CLOT</name>
<dbReference type="Proteomes" id="UP001519271">
    <property type="component" value="Unassembled WGS sequence"/>
</dbReference>
<evidence type="ECO:0000313" key="9">
    <source>
        <dbReference type="EMBL" id="MBP1918585.1"/>
    </source>
</evidence>
<feature type="coiled-coil region" evidence="7">
    <location>
        <begin position="29"/>
        <end position="56"/>
    </location>
</feature>
<feature type="region of interest" description="Disordered" evidence="8">
    <location>
        <begin position="156"/>
        <end position="177"/>
    </location>
</feature>
<keyword evidence="5 7" id="KW-0175">Coiled coil</keyword>
<evidence type="ECO:0000256" key="2">
    <source>
        <dbReference type="ARBA" id="ARBA00009008"/>
    </source>
</evidence>
<feature type="coiled-coil region" evidence="7">
    <location>
        <begin position="104"/>
        <end position="138"/>
    </location>
</feature>
<comment type="subcellular location">
    <subcellularLocation>
        <location evidence="1">Cytoplasm</location>
    </subcellularLocation>
</comment>
<dbReference type="InterPro" id="IPR007793">
    <property type="entry name" value="DivIVA_fam"/>
</dbReference>
<comment type="similarity">
    <text evidence="2">Belongs to the DivIVA family.</text>
</comment>
<dbReference type="InterPro" id="IPR019933">
    <property type="entry name" value="DivIVA_domain"/>
</dbReference>
<evidence type="ECO:0000256" key="6">
    <source>
        <dbReference type="ARBA" id="ARBA00023306"/>
    </source>
</evidence>